<dbReference type="PANTHER" id="PTHR43531">
    <property type="entry name" value="PROTEIN ICFG"/>
    <property type="match status" value="1"/>
</dbReference>
<sequence>MRYTIKLRMGARLTLMLLFLMAVSLVGIYGIERANAGTDQQYREDVLELGALARLLGALNHREDSLRAMASGTLPVTADDGLSSLSSVDRGALETFAKPWDELSSRLSQAHAKGDLATVSRLAAGEAAPLLHDYRAAVEHTIEQRLATAQAHHIELSELGRRIRNIALGVVLAGLLLAVVSDGVFVRSVTARIRTALELARTVASGRLDNQIPMLYSDEIGELRAAFREMDEHLSVVIRRVRGSADAVNVTSRELASGNGELAAMMSEQVESLGQTAISMGAMAQTVRRTADNASEADRLAATARQQAERGGEVIVQMTQAMDAIDLSSRHIADITGEIDGIAFQTNLLALNAAVEAARAGEQGRGFAVVAGEVRSLAQRSAAAAREIKRLIGESQVTVADGAQLVTRSSEDFKNIVRSVRKLSDIVGEIAAASEHQAADVTQVSATVTRMDASTRKHHQQVMGVSRASNELLEQASMLAGEVEYFHFANEQRVETV</sequence>
<dbReference type="GO" id="GO:0006935">
    <property type="term" value="P:chemotaxis"/>
    <property type="evidence" value="ECO:0007669"/>
    <property type="project" value="TreeGrafter"/>
</dbReference>
<evidence type="ECO:0000313" key="9">
    <source>
        <dbReference type="EMBL" id="TCV92721.1"/>
    </source>
</evidence>
<proteinExistence type="inferred from homology"/>
<evidence type="ECO:0000256" key="1">
    <source>
        <dbReference type="ARBA" id="ARBA00004370"/>
    </source>
</evidence>
<evidence type="ECO:0000256" key="4">
    <source>
        <dbReference type="ARBA" id="ARBA00029447"/>
    </source>
</evidence>
<dbReference type="EMBL" id="SMCS01000006">
    <property type="protein sequence ID" value="TCV92721.1"/>
    <property type="molecule type" value="Genomic_DNA"/>
</dbReference>
<feature type="domain" description="HAMP" evidence="8">
    <location>
        <begin position="187"/>
        <end position="239"/>
    </location>
</feature>
<dbReference type="CDD" id="cd06225">
    <property type="entry name" value="HAMP"/>
    <property type="match status" value="1"/>
</dbReference>
<dbReference type="InterPro" id="IPR004089">
    <property type="entry name" value="MCPsignal_dom"/>
</dbReference>
<evidence type="ECO:0000256" key="2">
    <source>
        <dbReference type="ARBA" id="ARBA00022481"/>
    </source>
</evidence>
<dbReference type="PROSITE" id="PS50885">
    <property type="entry name" value="HAMP"/>
    <property type="match status" value="1"/>
</dbReference>
<dbReference type="InterPro" id="IPR051310">
    <property type="entry name" value="MCP_chemotaxis"/>
</dbReference>
<keyword evidence="3 5" id="KW-0807">Transducer</keyword>
<reference evidence="9 10" key="1">
    <citation type="submission" date="2019-03" db="EMBL/GenBank/DDBJ databases">
        <title>Above-ground endophytic microbial communities from plants in different locations in the United States.</title>
        <authorList>
            <person name="Frank C."/>
        </authorList>
    </citation>
    <scope>NUCLEOTIDE SEQUENCE [LARGE SCALE GENOMIC DNA]</scope>
    <source>
        <strain evidence="9 10">LP_13_YM</strain>
    </source>
</reference>
<dbReference type="GO" id="GO:0007165">
    <property type="term" value="P:signal transduction"/>
    <property type="evidence" value="ECO:0007669"/>
    <property type="project" value="UniProtKB-KW"/>
</dbReference>
<dbReference type="PROSITE" id="PS50111">
    <property type="entry name" value="CHEMOTAXIS_TRANSDUC_2"/>
    <property type="match status" value="1"/>
</dbReference>
<dbReference type="GO" id="GO:0005886">
    <property type="term" value="C:plasma membrane"/>
    <property type="evidence" value="ECO:0007669"/>
    <property type="project" value="TreeGrafter"/>
</dbReference>
<dbReference type="FunFam" id="1.10.287.950:FF:000001">
    <property type="entry name" value="Methyl-accepting chemotaxis sensory transducer"/>
    <property type="match status" value="1"/>
</dbReference>
<evidence type="ECO:0000259" key="7">
    <source>
        <dbReference type="PROSITE" id="PS50192"/>
    </source>
</evidence>
<dbReference type="PROSITE" id="PS50192">
    <property type="entry name" value="T_SNARE"/>
    <property type="match status" value="1"/>
</dbReference>
<dbReference type="OrthoDB" id="8744489at2"/>
<dbReference type="Gene3D" id="1.10.287.950">
    <property type="entry name" value="Methyl-accepting chemotaxis protein"/>
    <property type="match status" value="1"/>
</dbReference>
<dbReference type="InterPro" id="IPR000727">
    <property type="entry name" value="T_SNARE_dom"/>
</dbReference>
<evidence type="ECO:0000259" key="6">
    <source>
        <dbReference type="PROSITE" id="PS50111"/>
    </source>
</evidence>
<evidence type="ECO:0000313" key="10">
    <source>
        <dbReference type="Proteomes" id="UP000295645"/>
    </source>
</evidence>
<dbReference type="AlphaFoldDB" id="A0A4R3YKK0"/>
<dbReference type="PANTHER" id="PTHR43531:SF14">
    <property type="entry name" value="METHYL-ACCEPTING CHEMOTAXIS PROTEIN I-RELATED"/>
    <property type="match status" value="1"/>
</dbReference>
<feature type="domain" description="Methyl-accepting transducer" evidence="6">
    <location>
        <begin position="244"/>
        <end position="473"/>
    </location>
</feature>
<dbReference type="SUPFAM" id="SSF58104">
    <property type="entry name" value="Methyl-accepting chemotaxis protein (MCP) signaling domain"/>
    <property type="match status" value="1"/>
</dbReference>
<gene>
    <name evidence="9" type="ORF">EC912_10659</name>
</gene>
<accession>A0A4R3YKK0</accession>
<comment type="similarity">
    <text evidence="4">Belongs to the methyl-accepting chemotaxis (MCP) protein family.</text>
</comment>
<comment type="subcellular location">
    <subcellularLocation>
        <location evidence="1">Membrane</location>
    </subcellularLocation>
</comment>
<organism evidence="9 10">
    <name type="scientific">Luteibacter rhizovicinus</name>
    <dbReference type="NCBI Taxonomy" id="242606"/>
    <lineage>
        <taxon>Bacteria</taxon>
        <taxon>Pseudomonadati</taxon>
        <taxon>Pseudomonadota</taxon>
        <taxon>Gammaproteobacteria</taxon>
        <taxon>Lysobacterales</taxon>
        <taxon>Rhodanobacteraceae</taxon>
        <taxon>Luteibacter</taxon>
    </lineage>
</organism>
<dbReference type="CDD" id="cd11386">
    <property type="entry name" value="MCP_signal"/>
    <property type="match status" value="1"/>
</dbReference>
<dbReference type="SMART" id="SM00283">
    <property type="entry name" value="MA"/>
    <property type="match status" value="1"/>
</dbReference>
<feature type="domain" description="T-SNARE coiled-coil homology" evidence="7">
    <location>
        <begin position="403"/>
        <end position="465"/>
    </location>
</feature>
<keyword evidence="2" id="KW-0488">Methylation</keyword>
<dbReference type="SMART" id="SM00304">
    <property type="entry name" value="HAMP"/>
    <property type="match status" value="1"/>
</dbReference>
<name>A0A4R3YKK0_9GAMM</name>
<dbReference type="RefSeq" id="WP_132145372.1">
    <property type="nucleotide sequence ID" value="NZ_SMCS01000006.1"/>
</dbReference>
<dbReference type="Pfam" id="PF00015">
    <property type="entry name" value="MCPsignal"/>
    <property type="match status" value="1"/>
</dbReference>
<dbReference type="Proteomes" id="UP000295645">
    <property type="component" value="Unassembled WGS sequence"/>
</dbReference>
<keyword evidence="10" id="KW-1185">Reference proteome</keyword>
<evidence type="ECO:0000256" key="5">
    <source>
        <dbReference type="PROSITE-ProRule" id="PRU00284"/>
    </source>
</evidence>
<comment type="caution">
    <text evidence="9">The sequence shown here is derived from an EMBL/GenBank/DDBJ whole genome shotgun (WGS) entry which is preliminary data.</text>
</comment>
<evidence type="ECO:0000259" key="8">
    <source>
        <dbReference type="PROSITE" id="PS50885"/>
    </source>
</evidence>
<dbReference type="InterPro" id="IPR003660">
    <property type="entry name" value="HAMP_dom"/>
</dbReference>
<dbReference type="Pfam" id="PF00672">
    <property type="entry name" value="HAMP"/>
    <property type="match status" value="1"/>
</dbReference>
<dbReference type="GO" id="GO:0004888">
    <property type="term" value="F:transmembrane signaling receptor activity"/>
    <property type="evidence" value="ECO:0007669"/>
    <property type="project" value="TreeGrafter"/>
</dbReference>
<protein>
    <submittedName>
        <fullName evidence="9">Methyl-accepting chemotaxis protein</fullName>
    </submittedName>
</protein>
<evidence type="ECO:0000256" key="3">
    <source>
        <dbReference type="ARBA" id="ARBA00023224"/>
    </source>
</evidence>